<proteinExistence type="inferred from homology"/>
<dbReference type="CDD" id="cd14748">
    <property type="entry name" value="PBP2_UgpB"/>
    <property type="match status" value="1"/>
</dbReference>
<name>A0ABR5ABV4_9BACL</name>
<dbReference type="Proteomes" id="UP000031967">
    <property type="component" value="Unassembled WGS sequence"/>
</dbReference>
<accession>A0ABR5ABV4</accession>
<gene>
    <name evidence="4" type="ORF">SD70_26315</name>
</gene>
<keyword evidence="2" id="KW-0813">Transport</keyword>
<dbReference type="SUPFAM" id="SSF53850">
    <property type="entry name" value="Periplasmic binding protein-like II"/>
    <property type="match status" value="1"/>
</dbReference>
<dbReference type="Gene3D" id="3.40.190.10">
    <property type="entry name" value="Periplasmic binding protein-like II"/>
    <property type="match status" value="2"/>
</dbReference>
<dbReference type="EMBL" id="JXAK01000061">
    <property type="protein sequence ID" value="KIL38451.1"/>
    <property type="molecule type" value="Genomic_DNA"/>
</dbReference>
<evidence type="ECO:0000256" key="2">
    <source>
        <dbReference type="ARBA" id="ARBA00022448"/>
    </source>
</evidence>
<dbReference type="Pfam" id="PF01547">
    <property type="entry name" value="SBP_bac_1"/>
    <property type="match status" value="1"/>
</dbReference>
<dbReference type="PANTHER" id="PTHR30061:SF50">
    <property type="entry name" value="MALTOSE_MALTODEXTRIN-BINDING PERIPLASMIC PROTEIN"/>
    <property type="match status" value="1"/>
</dbReference>
<dbReference type="InterPro" id="IPR006059">
    <property type="entry name" value="SBP"/>
</dbReference>
<reference evidence="4 5" key="1">
    <citation type="submission" date="2014-12" db="EMBL/GenBank/DDBJ databases">
        <title>Draft genome sequence of Paenibacillus kamchatkensis strain B-2647.</title>
        <authorList>
            <person name="Karlyshev A.V."/>
            <person name="Kudryashova E.B."/>
        </authorList>
    </citation>
    <scope>NUCLEOTIDE SEQUENCE [LARGE SCALE GENOMIC DNA]</scope>
    <source>
        <strain evidence="4 5">VKM B-2647</strain>
    </source>
</reference>
<evidence type="ECO:0000256" key="3">
    <source>
        <dbReference type="ARBA" id="ARBA00022729"/>
    </source>
</evidence>
<keyword evidence="5" id="KW-1185">Reference proteome</keyword>
<comment type="caution">
    <text evidence="4">The sequence shown here is derived from an EMBL/GenBank/DDBJ whole genome shotgun (WGS) entry which is preliminary data.</text>
</comment>
<sequence length="289" mass="31329">MKYNNKFYAVPANNATLLLYYNKDLFKAAGLDPNKPPSTWDEWMDAIRKTTKTNGSDKQYGIALADHATIPMWPILVWGNGGNFVSDDNKSSRMTDPKTQEAIKTWSDLVIAGGVSPTNLTGAEADKLFQSGKAAMEMNGPWATGGYTQAGLNYDVAPIPAGPAGKVTLASTVALVAGKNTKNKDAVYEFMKFWVSKDAQAQLSGQTGFPPVRTDLGDDPKLKQNPFVPKFADVANDAKYYLPGLEQYDKIDSDVIVPAIQAITNKKASVDAALKDADKKLNDILQGKN</sequence>
<keyword evidence="3" id="KW-0732">Signal</keyword>
<protein>
    <submittedName>
        <fullName evidence="4">Uncharacterized protein</fullName>
    </submittedName>
</protein>
<evidence type="ECO:0000256" key="1">
    <source>
        <dbReference type="ARBA" id="ARBA00008520"/>
    </source>
</evidence>
<organism evidence="4 5">
    <name type="scientific">Gordoniibacillus kamchatkensis</name>
    <dbReference type="NCBI Taxonomy" id="1590651"/>
    <lineage>
        <taxon>Bacteria</taxon>
        <taxon>Bacillati</taxon>
        <taxon>Bacillota</taxon>
        <taxon>Bacilli</taxon>
        <taxon>Bacillales</taxon>
        <taxon>Paenibacillaceae</taxon>
        <taxon>Gordoniibacillus</taxon>
    </lineage>
</organism>
<evidence type="ECO:0000313" key="4">
    <source>
        <dbReference type="EMBL" id="KIL38451.1"/>
    </source>
</evidence>
<dbReference type="PANTHER" id="PTHR30061">
    <property type="entry name" value="MALTOSE-BINDING PERIPLASMIC PROTEIN"/>
    <property type="match status" value="1"/>
</dbReference>
<evidence type="ECO:0000313" key="5">
    <source>
        <dbReference type="Proteomes" id="UP000031967"/>
    </source>
</evidence>
<comment type="similarity">
    <text evidence="1">Belongs to the bacterial solute-binding protein 1 family.</text>
</comment>